<dbReference type="eggNOG" id="ENOG502RKV9">
    <property type="taxonomic scope" value="Eukaryota"/>
</dbReference>
<organism evidence="2">
    <name type="scientific">Gaeumannomyces tritici (strain R3-111a-1)</name>
    <name type="common">Wheat and barley take-all root rot fungus</name>
    <name type="synonym">Gaeumannomyces graminis var. tritici</name>
    <dbReference type="NCBI Taxonomy" id="644352"/>
    <lineage>
        <taxon>Eukaryota</taxon>
        <taxon>Fungi</taxon>
        <taxon>Dikarya</taxon>
        <taxon>Ascomycota</taxon>
        <taxon>Pezizomycotina</taxon>
        <taxon>Sordariomycetes</taxon>
        <taxon>Sordariomycetidae</taxon>
        <taxon>Magnaporthales</taxon>
        <taxon>Magnaporthaceae</taxon>
        <taxon>Gaeumannomyces</taxon>
    </lineage>
</organism>
<keyword evidence="4" id="KW-1185">Reference proteome</keyword>
<dbReference type="OrthoDB" id="72726at2759"/>
<dbReference type="EMBL" id="GL385396">
    <property type="protein sequence ID" value="EJT79296.1"/>
    <property type="molecule type" value="Genomic_DNA"/>
</dbReference>
<accession>J3NSY3</accession>
<feature type="region of interest" description="Disordered" evidence="1">
    <location>
        <begin position="438"/>
        <end position="503"/>
    </location>
</feature>
<feature type="compositionally biased region" description="Acidic residues" evidence="1">
    <location>
        <begin position="456"/>
        <end position="493"/>
    </location>
</feature>
<evidence type="ECO:0000313" key="3">
    <source>
        <dbReference type="EnsemblFungi" id="EJT79296"/>
    </source>
</evidence>
<protein>
    <submittedName>
        <fullName evidence="2 3">Uncharacterized protein</fullName>
    </submittedName>
</protein>
<gene>
    <name evidence="3" type="primary">20344840</name>
    <name evidence="2" type="ORF">GGTG_04382</name>
</gene>
<dbReference type="GeneID" id="20344840"/>
<reference evidence="4" key="1">
    <citation type="submission" date="2010-07" db="EMBL/GenBank/DDBJ databases">
        <title>The genome sequence of Gaeumannomyces graminis var. tritici strain R3-111a-1.</title>
        <authorList>
            <consortium name="The Broad Institute Genome Sequencing Platform"/>
            <person name="Ma L.-J."/>
            <person name="Dead R."/>
            <person name="Young S."/>
            <person name="Zeng Q."/>
            <person name="Koehrsen M."/>
            <person name="Alvarado L."/>
            <person name="Berlin A."/>
            <person name="Chapman S.B."/>
            <person name="Chen Z."/>
            <person name="Freedman E."/>
            <person name="Gellesch M."/>
            <person name="Goldberg J."/>
            <person name="Griggs A."/>
            <person name="Gujja S."/>
            <person name="Heilman E.R."/>
            <person name="Heiman D."/>
            <person name="Hepburn T."/>
            <person name="Howarth C."/>
            <person name="Jen D."/>
            <person name="Larson L."/>
            <person name="Mehta T."/>
            <person name="Neiman D."/>
            <person name="Pearson M."/>
            <person name="Roberts A."/>
            <person name="Saif S."/>
            <person name="Shea T."/>
            <person name="Shenoy N."/>
            <person name="Sisk P."/>
            <person name="Stolte C."/>
            <person name="Sykes S."/>
            <person name="Walk T."/>
            <person name="White J."/>
            <person name="Yandava C."/>
            <person name="Haas B."/>
            <person name="Nusbaum C."/>
            <person name="Birren B."/>
        </authorList>
    </citation>
    <scope>NUCLEOTIDE SEQUENCE [LARGE SCALE GENOMIC DNA]</scope>
    <source>
        <strain evidence="4">R3-111a-1</strain>
    </source>
</reference>
<evidence type="ECO:0000256" key="1">
    <source>
        <dbReference type="SAM" id="MobiDB-lite"/>
    </source>
</evidence>
<dbReference type="HOGENOM" id="CLU_479825_0_0_1"/>
<dbReference type="RefSeq" id="XP_009220441.1">
    <property type="nucleotide sequence ID" value="XM_009222177.1"/>
</dbReference>
<dbReference type="EnsemblFungi" id="EJT79296">
    <property type="protein sequence ID" value="EJT79296"/>
    <property type="gene ID" value="GGTG_04382"/>
</dbReference>
<reference evidence="3" key="5">
    <citation type="submission" date="2018-04" db="UniProtKB">
        <authorList>
            <consortium name="EnsemblFungi"/>
        </authorList>
    </citation>
    <scope>IDENTIFICATION</scope>
    <source>
        <strain evidence="3">R3-111a-1</strain>
    </source>
</reference>
<evidence type="ECO:0000313" key="4">
    <source>
        <dbReference type="Proteomes" id="UP000006039"/>
    </source>
</evidence>
<evidence type="ECO:0000313" key="2">
    <source>
        <dbReference type="EMBL" id="EJT79296.1"/>
    </source>
</evidence>
<name>J3NSY3_GAET3</name>
<feature type="region of interest" description="Disordered" evidence="1">
    <location>
        <begin position="35"/>
        <end position="83"/>
    </location>
</feature>
<sequence length="568" mass="63440">MQPTLYLEVYGAINPIPPAASGSYHVSRDWRLRLRDGSSPRQHTPRWDARLGQGRRRCQPPPQSRDGNDTPPPPPPTQDQQSGSALMRLPVEIRLEIYQLAFSQVRFRWGFVPPNKPLHRGYVDGEFVTPDADLALLRVCKRMSGEIGDSWLGQVVFFAEDQTSLIHFLDRNPKTRRKIRRVVVREHPGGSPALTEDQHPGWRWDPLAALSRMGTTLDSVALPDALAALPGLRLDVLTVLSGGDPWNDYRTLDRFVTHGVGFRVLEFVTPHSLMLTRRGLLAGTSRLCRPGVAVVPRAPQPAGWDVKIRQRDGWDGSGAGVRLFRRAECGPPVGQQNSSSAEKASVASCPRPFEVLNPALRTEWAMPTTATLDGPDPVGDNNESAPGCELGRELLFVVRRGRGARGLRVPRGREAMAEECGLPLSPWERRRRLGFELWDGNDEEGGYDGGVGVGEEKDEEEDEEAEESEDEEEESNDDNDNDNDNDNDDDDAGEGPSSGQRLSLAKHRLATDVFLYNFRFMYPYHGPRMDALIGYNVDYSVTKDCWGDRPDELGTWGIFREVEPYMAE</sequence>
<reference evidence="3" key="4">
    <citation type="journal article" date="2015" name="G3 (Bethesda)">
        <title>Genome sequences of three phytopathogenic species of the Magnaporthaceae family of fungi.</title>
        <authorList>
            <person name="Okagaki L.H."/>
            <person name="Nunes C.C."/>
            <person name="Sailsbery J."/>
            <person name="Clay B."/>
            <person name="Brown D."/>
            <person name="John T."/>
            <person name="Oh Y."/>
            <person name="Young N."/>
            <person name="Fitzgerald M."/>
            <person name="Haas B.J."/>
            <person name="Zeng Q."/>
            <person name="Young S."/>
            <person name="Adiconis X."/>
            <person name="Fan L."/>
            <person name="Levin J.Z."/>
            <person name="Mitchell T.K."/>
            <person name="Okubara P.A."/>
            <person name="Farman M.L."/>
            <person name="Kohn L.M."/>
            <person name="Birren B."/>
            <person name="Ma L.-J."/>
            <person name="Dean R.A."/>
        </authorList>
    </citation>
    <scope>NUCLEOTIDE SEQUENCE</scope>
    <source>
        <strain evidence="3">R3-111a-1</strain>
    </source>
</reference>
<dbReference type="Proteomes" id="UP000006039">
    <property type="component" value="Unassembled WGS sequence"/>
</dbReference>
<proteinExistence type="predicted"/>
<reference evidence="2" key="2">
    <citation type="submission" date="2010-07" db="EMBL/GenBank/DDBJ databases">
        <authorList>
            <consortium name="The Broad Institute Genome Sequencing Platform"/>
            <consortium name="Broad Institute Genome Sequencing Center for Infectious Disease"/>
            <person name="Ma L.-J."/>
            <person name="Dead R."/>
            <person name="Young S."/>
            <person name="Zeng Q."/>
            <person name="Koehrsen M."/>
            <person name="Alvarado L."/>
            <person name="Berlin A."/>
            <person name="Chapman S.B."/>
            <person name="Chen Z."/>
            <person name="Freedman E."/>
            <person name="Gellesch M."/>
            <person name="Goldberg J."/>
            <person name="Griggs A."/>
            <person name="Gujja S."/>
            <person name="Heilman E.R."/>
            <person name="Heiman D."/>
            <person name="Hepburn T."/>
            <person name="Howarth C."/>
            <person name="Jen D."/>
            <person name="Larson L."/>
            <person name="Mehta T."/>
            <person name="Neiman D."/>
            <person name="Pearson M."/>
            <person name="Roberts A."/>
            <person name="Saif S."/>
            <person name="Shea T."/>
            <person name="Shenoy N."/>
            <person name="Sisk P."/>
            <person name="Stolte C."/>
            <person name="Sykes S."/>
            <person name="Walk T."/>
            <person name="White J."/>
            <person name="Yandava C."/>
            <person name="Haas B."/>
            <person name="Nusbaum C."/>
            <person name="Birren B."/>
        </authorList>
    </citation>
    <scope>NUCLEOTIDE SEQUENCE</scope>
    <source>
        <strain evidence="2">R3-111a-1</strain>
    </source>
</reference>
<dbReference type="VEuPathDB" id="FungiDB:GGTG_04382"/>
<dbReference type="AlphaFoldDB" id="J3NSY3"/>
<reference evidence="2" key="3">
    <citation type="submission" date="2010-09" db="EMBL/GenBank/DDBJ databases">
        <title>Annotation of Gaeumannomyces graminis var. tritici R3-111a-1.</title>
        <authorList>
            <consortium name="The Broad Institute Genome Sequencing Platform"/>
            <person name="Ma L.-J."/>
            <person name="Dead R."/>
            <person name="Young S.K."/>
            <person name="Zeng Q."/>
            <person name="Gargeya S."/>
            <person name="Fitzgerald M."/>
            <person name="Haas B."/>
            <person name="Abouelleil A."/>
            <person name="Alvarado L."/>
            <person name="Arachchi H.M."/>
            <person name="Berlin A."/>
            <person name="Brown A."/>
            <person name="Chapman S.B."/>
            <person name="Chen Z."/>
            <person name="Dunbar C."/>
            <person name="Freedman E."/>
            <person name="Gearin G."/>
            <person name="Gellesch M."/>
            <person name="Goldberg J."/>
            <person name="Griggs A."/>
            <person name="Gujja S."/>
            <person name="Heiman D."/>
            <person name="Howarth C."/>
            <person name="Larson L."/>
            <person name="Lui A."/>
            <person name="MacDonald P.J.P."/>
            <person name="Mehta T."/>
            <person name="Montmayeur A."/>
            <person name="Murphy C."/>
            <person name="Neiman D."/>
            <person name="Pearson M."/>
            <person name="Priest M."/>
            <person name="Roberts A."/>
            <person name="Saif S."/>
            <person name="Shea T."/>
            <person name="Shenoy N."/>
            <person name="Sisk P."/>
            <person name="Stolte C."/>
            <person name="Sykes S."/>
            <person name="Yandava C."/>
            <person name="Wortman J."/>
            <person name="Nusbaum C."/>
            <person name="Birren B."/>
        </authorList>
    </citation>
    <scope>NUCLEOTIDE SEQUENCE</scope>
    <source>
        <strain evidence="2">R3-111a-1</strain>
    </source>
</reference>